<dbReference type="InterPro" id="IPR011040">
    <property type="entry name" value="Sialidase"/>
</dbReference>
<evidence type="ECO:0000313" key="3">
    <source>
        <dbReference type="EMBL" id="RVU25888.1"/>
    </source>
</evidence>
<dbReference type="InterPro" id="IPR036278">
    <property type="entry name" value="Sialidase_sf"/>
</dbReference>
<dbReference type="Pfam" id="PF13088">
    <property type="entry name" value="BNR_2"/>
    <property type="match status" value="1"/>
</dbReference>
<evidence type="ECO:0000256" key="1">
    <source>
        <dbReference type="SAM" id="SignalP"/>
    </source>
</evidence>
<keyword evidence="4" id="KW-1185">Reference proteome</keyword>
<dbReference type="Proteomes" id="UP000282832">
    <property type="component" value="Unassembled WGS sequence"/>
</dbReference>
<dbReference type="RefSeq" id="WP_127803195.1">
    <property type="nucleotide sequence ID" value="NZ_SACY01000002.1"/>
</dbReference>
<organism evidence="3 4">
    <name type="scientific">Sandaracinomonas limnophila</name>
    <dbReference type="NCBI Taxonomy" id="1862386"/>
    <lineage>
        <taxon>Bacteria</taxon>
        <taxon>Pseudomonadati</taxon>
        <taxon>Bacteroidota</taxon>
        <taxon>Cytophagia</taxon>
        <taxon>Cytophagales</taxon>
        <taxon>Flectobacillaceae</taxon>
        <taxon>Sandaracinomonas</taxon>
    </lineage>
</organism>
<sequence length="338" mass="37726">MKKLGILAFVLVAFSSFAQNIQSEFVYEKAPFPSCHASTLAETPDALVCAWFGGTAERNKDVGIWVARKIGEKWTDPVEVANGVISSTERYPTWNPVLFQVPNKELILFYKVGPSPSEWWGELKRSFDGGKTWSAAEKLPQGIYGPIKNKPELLSDGTLLCPTSSEDDGWKVHFEMTKDWGKTWTKTNAINDGKEFSAIQPSILFLPNGDLKILCRSKNGFILSSISKDKGKTWSPLVATDLPNPNSGTDALTLKNGKHILVYNHVTKESMEWGGKRSPLNVSISDDAAHWKEIAVLESEPKMEFSYPAVIQTRDGKIHISYTWKRKLIKHVVIDLGK</sequence>
<comment type="caution">
    <text evidence="3">The sequence shown here is derived from an EMBL/GenBank/DDBJ whole genome shotgun (WGS) entry which is preliminary data.</text>
</comment>
<reference evidence="3 4" key="1">
    <citation type="submission" date="2019-01" db="EMBL/GenBank/DDBJ databases">
        <authorList>
            <person name="Chen W.-M."/>
        </authorList>
    </citation>
    <scope>NUCLEOTIDE SEQUENCE [LARGE SCALE GENOMIC DNA]</scope>
    <source>
        <strain evidence="3 4">FSY-15</strain>
    </source>
</reference>
<accession>A0A437PUJ5</accession>
<feature type="signal peptide" evidence="1">
    <location>
        <begin position="1"/>
        <end position="18"/>
    </location>
</feature>
<dbReference type="SUPFAM" id="SSF50939">
    <property type="entry name" value="Sialidases"/>
    <property type="match status" value="1"/>
</dbReference>
<dbReference type="OrthoDB" id="41724at2"/>
<gene>
    <name evidence="3" type="ORF">EOJ36_05575</name>
</gene>
<evidence type="ECO:0000313" key="4">
    <source>
        <dbReference type="Proteomes" id="UP000282832"/>
    </source>
</evidence>
<dbReference type="AlphaFoldDB" id="A0A437PUJ5"/>
<dbReference type="CDD" id="cd15482">
    <property type="entry name" value="Sialidase_non-viral"/>
    <property type="match status" value="1"/>
</dbReference>
<feature type="chain" id="PRO_5018993343" evidence="1">
    <location>
        <begin position="19"/>
        <end position="338"/>
    </location>
</feature>
<proteinExistence type="predicted"/>
<dbReference type="PANTHER" id="PTHR43752:SF2">
    <property type="entry name" value="BNR_ASP-BOX REPEAT FAMILY PROTEIN"/>
    <property type="match status" value="1"/>
</dbReference>
<keyword evidence="1" id="KW-0732">Signal</keyword>
<feature type="domain" description="Sialidase" evidence="2">
    <location>
        <begin position="46"/>
        <end position="320"/>
    </location>
</feature>
<dbReference type="Gene3D" id="2.120.10.10">
    <property type="match status" value="1"/>
</dbReference>
<name>A0A437PUJ5_9BACT</name>
<dbReference type="PANTHER" id="PTHR43752">
    <property type="entry name" value="BNR/ASP-BOX REPEAT FAMILY PROTEIN"/>
    <property type="match status" value="1"/>
</dbReference>
<protein>
    <submittedName>
        <fullName evidence="3">Sialidase</fullName>
    </submittedName>
</protein>
<dbReference type="EMBL" id="SACY01000002">
    <property type="protein sequence ID" value="RVU25888.1"/>
    <property type="molecule type" value="Genomic_DNA"/>
</dbReference>
<evidence type="ECO:0000259" key="2">
    <source>
        <dbReference type="Pfam" id="PF13088"/>
    </source>
</evidence>